<evidence type="ECO:0000256" key="5">
    <source>
        <dbReference type="ARBA" id="ARBA00023157"/>
    </source>
</evidence>
<dbReference type="SUPFAM" id="SSF52833">
    <property type="entry name" value="Thioredoxin-like"/>
    <property type="match status" value="1"/>
</dbReference>
<dbReference type="RefSeq" id="WP_008026844.1">
    <property type="nucleotide sequence ID" value="NZ_ACYY01000001.1"/>
</dbReference>
<feature type="signal peptide" evidence="7">
    <location>
        <begin position="1"/>
        <end position="22"/>
    </location>
</feature>
<keyword evidence="3 7" id="KW-0732">Signal</keyword>
<dbReference type="InterPro" id="IPR036249">
    <property type="entry name" value="Thioredoxin-like_sf"/>
</dbReference>
<evidence type="ECO:0000256" key="1">
    <source>
        <dbReference type="ARBA" id="ARBA00003565"/>
    </source>
</evidence>
<sequence length="220" mass="23686">MIKTLGSTALALALTTTLGLLAAAPQALTSAARAQDTATTPAPVVPAVPELAIGNPDAKVTVTEYASYTCPHCAHFHEDVFKPLKADYIDTGKVRFIFREVYFDKYGLWASMIARCGGEMRYFGISGMMFETQKEWAAFSDATAVVDQLKTIGRAAGMDDATMEACLNDNDMAMAMVTAFQANMEADGIEGTPSLIINGTKYQNMSYAELKPILDAELAK</sequence>
<comment type="function">
    <text evidence="1">May be required for disulfide bond formation in some proteins.</text>
</comment>
<dbReference type="InterPro" id="IPR013766">
    <property type="entry name" value="Thioredoxin_domain"/>
</dbReference>
<dbReference type="Pfam" id="PF13462">
    <property type="entry name" value="Thioredoxin_4"/>
    <property type="match status" value="1"/>
</dbReference>
<feature type="chain" id="PRO_5002989680" evidence="7">
    <location>
        <begin position="23"/>
        <end position="220"/>
    </location>
</feature>
<gene>
    <name evidence="9" type="ORF">Rsw2DRAFT_0048</name>
</gene>
<evidence type="ECO:0000259" key="8">
    <source>
        <dbReference type="PROSITE" id="PS51352"/>
    </source>
</evidence>
<comment type="similarity">
    <text evidence="2">Belongs to the thioredoxin family. DsbA subfamily.</text>
</comment>
<keyword evidence="5" id="KW-1015">Disulfide bond</keyword>
<dbReference type="PANTHER" id="PTHR13887">
    <property type="entry name" value="GLUTATHIONE S-TRANSFERASE KAPPA"/>
    <property type="match status" value="1"/>
</dbReference>
<dbReference type="Gene3D" id="3.40.30.10">
    <property type="entry name" value="Glutaredoxin"/>
    <property type="match status" value="1"/>
</dbReference>
<evidence type="ECO:0000256" key="3">
    <source>
        <dbReference type="ARBA" id="ARBA00022729"/>
    </source>
</evidence>
<evidence type="ECO:0000313" key="10">
    <source>
        <dbReference type="Proteomes" id="UP000010121"/>
    </source>
</evidence>
<evidence type="ECO:0000256" key="7">
    <source>
        <dbReference type="SAM" id="SignalP"/>
    </source>
</evidence>
<protein>
    <submittedName>
        <fullName evidence="9">Thiol-disulfide oxidoreductase D, putative</fullName>
    </submittedName>
</protein>
<dbReference type="InterPro" id="IPR012336">
    <property type="entry name" value="Thioredoxin-like_fold"/>
</dbReference>
<name>C8RW70_9RHOB</name>
<feature type="domain" description="Thioredoxin" evidence="8">
    <location>
        <begin position="36"/>
        <end position="219"/>
    </location>
</feature>
<evidence type="ECO:0000256" key="2">
    <source>
        <dbReference type="ARBA" id="ARBA00005791"/>
    </source>
</evidence>
<dbReference type="GO" id="GO:0016491">
    <property type="term" value="F:oxidoreductase activity"/>
    <property type="evidence" value="ECO:0007669"/>
    <property type="project" value="UniProtKB-KW"/>
</dbReference>
<organism evidence="9 10">
    <name type="scientific">Rhodobacter ferrooxidans</name>
    <dbReference type="NCBI Taxonomy" id="371731"/>
    <lineage>
        <taxon>Bacteria</taxon>
        <taxon>Pseudomonadati</taxon>
        <taxon>Pseudomonadota</taxon>
        <taxon>Alphaproteobacteria</taxon>
        <taxon>Rhodobacterales</taxon>
        <taxon>Rhodobacter group</taxon>
        <taxon>Rhodobacter</taxon>
    </lineage>
</organism>
<accession>C8RW70</accession>
<evidence type="ECO:0000313" key="9">
    <source>
        <dbReference type="EMBL" id="EEW26813.1"/>
    </source>
</evidence>
<dbReference type="eggNOG" id="COG1651">
    <property type="taxonomic scope" value="Bacteria"/>
</dbReference>
<keyword evidence="4" id="KW-0560">Oxidoreductase</keyword>
<dbReference type="AlphaFoldDB" id="C8RW70"/>
<dbReference type="PROSITE" id="PS51352">
    <property type="entry name" value="THIOREDOXIN_2"/>
    <property type="match status" value="1"/>
</dbReference>
<reference evidence="9 10" key="1">
    <citation type="submission" date="2009-08" db="EMBL/GenBank/DDBJ databases">
        <title>The draft genome of Rhodobacter sp. SW2.</title>
        <authorList>
            <consortium name="US DOE Joint Genome Institute (JGI-PGF)"/>
            <person name="Lucas S."/>
            <person name="Copeland A."/>
            <person name="Lapidus A."/>
            <person name="Glavina del Rio T."/>
            <person name="Tice H."/>
            <person name="Bruce D."/>
            <person name="Goodwin L."/>
            <person name="Pitluck S."/>
            <person name="Larimer F."/>
            <person name="Land M.L."/>
            <person name="Hauser L."/>
            <person name="Emerson D."/>
        </authorList>
    </citation>
    <scope>NUCLEOTIDE SEQUENCE [LARGE SCALE GENOMIC DNA]</scope>
    <source>
        <strain evidence="9 10">SW2</strain>
    </source>
</reference>
<dbReference type="Proteomes" id="UP000010121">
    <property type="component" value="Unassembled WGS sequence"/>
</dbReference>
<proteinExistence type="inferred from homology"/>
<dbReference type="STRING" id="371731.Rsw2DRAFT_0048"/>
<evidence type="ECO:0000256" key="6">
    <source>
        <dbReference type="ARBA" id="ARBA00023284"/>
    </source>
</evidence>
<dbReference type="EMBL" id="ACYY01000001">
    <property type="protein sequence ID" value="EEW26813.1"/>
    <property type="molecule type" value="Genomic_DNA"/>
</dbReference>
<keyword evidence="6" id="KW-0676">Redox-active center</keyword>
<keyword evidence="10" id="KW-1185">Reference proteome</keyword>
<evidence type="ECO:0000256" key="4">
    <source>
        <dbReference type="ARBA" id="ARBA00023002"/>
    </source>
</evidence>
<dbReference type="PANTHER" id="PTHR13887:SF14">
    <property type="entry name" value="DISULFIDE BOND FORMATION PROTEIN D"/>
    <property type="match status" value="1"/>
</dbReference>
<comment type="caution">
    <text evidence="9">The sequence shown here is derived from an EMBL/GenBank/DDBJ whole genome shotgun (WGS) entry which is preliminary data.</text>
</comment>